<dbReference type="Pfam" id="PF13202">
    <property type="entry name" value="EF-hand_5"/>
    <property type="match status" value="1"/>
</dbReference>
<dbReference type="PROSITE" id="PS50222">
    <property type="entry name" value="EF_HAND_2"/>
    <property type="match status" value="2"/>
</dbReference>
<evidence type="ECO:0000259" key="2">
    <source>
        <dbReference type="PROSITE" id="PS50222"/>
    </source>
</evidence>
<dbReference type="SUPFAM" id="SSF47473">
    <property type="entry name" value="EF-hand"/>
    <property type="match status" value="1"/>
</dbReference>
<dbReference type="Gene3D" id="1.10.238.10">
    <property type="entry name" value="EF-hand"/>
    <property type="match status" value="1"/>
</dbReference>
<feature type="domain" description="EF-hand" evidence="2">
    <location>
        <begin position="68"/>
        <end position="103"/>
    </location>
</feature>
<sequence length="241" mass="27082">MLDKEKTKQVSKKEYLILVNQFRESKTNEEELDAFLKQHAEEGQSTDYIDEGLFRKLIIHLAMDFDKNVSDRMKYLMGLFDKDQDGFVSEFDLCEVYDSIGISVPLEPIRCLIQRYDIDGDNKLSVEEFEQLGRSAMSKLFQSNLQTPEDELVEEAIRKGSAGLAAERSASTEDILNNNRCVRGRGVTFVENVAFGKPVEITDSTMKTSISEQGATLCCGIGDFVDSVAMMEGALSDLQLD</sequence>
<dbReference type="InterPro" id="IPR018247">
    <property type="entry name" value="EF_Hand_1_Ca_BS"/>
</dbReference>
<keyword evidence="1" id="KW-0106">Calcium</keyword>
<name>A0ABP1RW94_9HEXA</name>
<protein>
    <recommendedName>
        <fullName evidence="2">EF-hand domain-containing protein</fullName>
    </recommendedName>
</protein>
<dbReference type="PROSITE" id="PS00018">
    <property type="entry name" value="EF_HAND_1"/>
    <property type="match status" value="2"/>
</dbReference>
<keyword evidence="4" id="KW-1185">Reference proteome</keyword>
<evidence type="ECO:0000313" key="3">
    <source>
        <dbReference type="EMBL" id="CAL8137471.1"/>
    </source>
</evidence>
<dbReference type="Proteomes" id="UP001642540">
    <property type="component" value="Unassembled WGS sequence"/>
</dbReference>
<dbReference type="InterPro" id="IPR002048">
    <property type="entry name" value="EF_hand_dom"/>
</dbReference>
<gene>
    <name evidence="3" type="ORF">ODALV1_LOCUS26929</name>
</gene>
<organism evidence="3 4">
    <name type="scientific">Orchesella dallaii</name>
    <dbReference type="NCBI Taxonomy" id="48710"/>
    <lineage>
        <taxon>Eukaryota</taxon>
        <taxon>Metazoa</taxon>
        <taxon>Ecdysozoa</taxon>
        <taxon>Arthropoda</taxon>
        <taxon>Hexapoda</taxon>
        <taxon>Collembola</taxon>
        <taxon>Entomobryomorpha</taxon>
        <taxon>Entomobryoidea</taxon>
        <taxon>Orchesellidae</taxon>
        <taxon>Orchesellinae</taxon>
        <taxon>Orchesella</taxon>
    </lineage>
</organism>
<evidence type="ECO:0000256" key="1">
    <source>
        <dbReference type="ARBA" id="ARBA00022837"/>
    </source>
</evidence>
<accession>A0ABP1RW94</accession>
<dbReference type="CDD" id="cd00051">
    <property type="entry name" value="EFh"/>
    <property type="match status" value="1"/>
</dbReference>
<evidence type="ECO:0000313" key="4">
    <source>
        <dbReference type="Proteomes" id="UP001642540"/>
    </source>
</evidence>
<comment type="caution">
    <text evidence="3">The sequence shown here is derived from an EMBL/GenBank/DDBJ whole genome shotgun (WGS) entry which is preliminary data.</text>
</comment>
<reference evidence="3 4" key="1">
    <citation type="submission" date="2024-08" db="EMBL/GenBank/DDBJ databases">
        <authorList>
            <person name="Cucini C."/>
            <person name="Frati F."/>
        </authorList>
    </citation>
    <scope>NUCLEOTIDE SEQUENCE [LARGE SCALE GENOMIC DNA]</scope>
</reference>
<dbReference type="EMBL" id="CAXLJM020000118">
    <property type="protein sequence ID" value="CAL8137471.1"/>
    <property type="molecule type" value="Genomic_DNA"/>
</dbReference>
<proteinExistence type="predicted"/>
<dbReference type="InterPro" id="IPR011992">
    <property type="entry name" value="EF-hand-dom_pair"/>
</dbReference>
<feature type="domain" description="EF-hand" evidence="2">
    <location>
        <begin position="104"/>
        <end position="139"/>
    </location>
</feature>